<evidence type="ECO:0000313" key="3">
    <source>
        <dbReference type="Proteomes" id="UP001341840"/>
    </source>
</evidence>
<organism evidence="2 3">
    <name type="scientific">Stylosanthes scabra</name>
    <dbReference type="NCBI Taxonomy" id="79078"/>
    <lineage>
        <taxon>Eukaryota</taxon>
        <taxon>Viridiplantae</taxon>
        <taxon>Streptophyta</taxon>
        <taxon>Embryophyta</taxon>
        <taxon>Tracheophyta</taxon>
        <taxon>Spermatophyta</taxon>
        <taxon>Magnoliopsida</taxon>
        <taxon>eudicotyledons</taxon>
        <taxon>Gunneridae</taxon>
        <taxon>Pentapetalae</taxon>
        <taxon>rosids</taxon>
        <taxon>fabids</taxon>
        <taxon>Fabales</taxon>
        <taxon>Fabaceae</taxon>
        <taxon>Papilionoideae</taxon>
        <taxon>50 kb inversion clade</taxon>
        <taxon>dalbergioids sensu lato</taxon>
        <taxon>Dalbergieae</taxon>
        <taxon>Pterocarpus clade</taxon>
        <taxon>Stylosanthes</taxon>
    </lineage>
</organism>
<comment type="caution">
    <text evidence="2">The sequence shown here is derived from an EMBL/GenBank/DDBJ whole genome shotgun (WGS) entry which is preliminary data.</text>
</comment>
<dbReference type="EMBL" id="JASCZI010151044">
    <property type="protein sequence ID" value="MED6167660.1"/>
    <property type="molecule type" value="Genomic_DNA"/>
</dbReference>
<feature type="transmembrane region" description="Helical" evidence="1">
    <location>
        <begin position="48"/>
        <end position="68"/>
    </location>
</feature>
<proteinExistence type="predicted"/>
<feature type="transmembrane region" description="Helical" evidence="1">
    <location>
        <begin position="122"/>
        <end position="142"/>
    </location>
</feature>
<feature type="transmembrane region" description="Helical" evidence="1">
    <location>
        <begin position="88"/>
        <end position="110"/>
    </location>
</feature>
<keyword evidence="1" id="KW-0472">Membrane</keyword>
<keyword evidence="1" id="KW-1133">Transmembrane helix</keyword>
<keyword evidence="1" id="KW-0812">Transmembrane</keyword>
<sequence length="184" mass="19967">MAVATLYSGSGWCRAKIPVPWSSRSRSCEIVKLLKCEITGKAESESKILKSVGVVAVGVSVLQFVSYVEPALSLPLQLHEPPNALSLPTWAVHVSSVAEWIIAMALVWQYGDKSGHQAWKGLSWGMVPLLGGAFCACTWHFFYNSESLEVLVALQAALTVIGNVTMCIAAYRIYKSSTQGSKNF</sequence>
<dbReference type="Pfam" id="PF10693">
    <property type="entry name" value="DUF2499"/>
    <property type="match status" value="1"/>
</dbReference>
<keyword evidence="3" id="KW-1185">Reference proteome</keyword>
<dbReference type="PANTHER" id="PTHR33833:SF3">
    <property type="entry name" value="YCF49-LIKE PROTEIN"/>
    <property type="match status" value="1"/>
</dbReference>
<evidence type="ECO:0008006" key="4">
    <source>
        <dbReference type="Google" id="ProtNLM"/>
    </source>
</evidence>
<dbReference type="Proteomes" id="UP001341840">
    <property type="component" value="Unassembled WGS sequence"/>
</dbReference>
<feature type="transmembrane region" description="Helical" evidence="1">
    <location>
        <begin position="154"/>
        <end position="174"/>
    </location>
</feature>
<dbReference type="InterPro" id="IPR019634">
    <property type="entry name" value="Uncharacterised_Ycf49"/>
</dbReference>
<reference evidence="2 3" key="1">
    <citation type="journal article" date="2023" name="Plants (Basel)">
        <title>Bridging the Gap: Combining Genomics and Transcriptomics Approaches to Understand Stylosanthes scabra, an Orphan Legume from the Brazilian Caatinga.</title>
        <authorList>
            <person name="Ferreira-Neto J.R.C."/>
            <person name="da Silva M.D."/>
            <person name="Binneck E."/>
            <person name="de Melo N.F."/>
            <person name="da Silva R.H."/>
            <person name="de Melo A.L.T.M."/>
            <person name="Pandolfi V."/>
            <person name="Bustamante F.O."/>
            <person name="Brasileiro-Vidal A.C."/>
            <person name="Benko-Iseppon A.M."/>
        </authorList>
    </citation>
    <scope>NUCLEOTIDE SEQUENCE [LARGE SCALE GENOMIC DNA]</scope>
    <source>
        <tissue evidence="2">Leaves</tissue>
    </source>
</reference>
<protein>
    <recommendedName>
        <fullName evidence="4">Ycf49-like protein</fullName>
    </recommendedName>
</protein>
<name>A0ABU6V588_9FABA</name>
<accession>A0ABU6V588</accession>
<dbReference type="PANTHER" id="PTHR33833">
    <property type="entry name" value="NUCLEOLAR-LIKE PROTEIN-RELATED"/>
    <property type="match status" value="1"/>
</dbReference>
<evidence type="ECO:0000256" key="1">
    <source>
        <dbReference type="SAM" id="Phobius"/>
    </source>
</evidence>
<evidence type="ECO:0000313" key="2">
    <source>
        <dbReference type="EMBL" id="MED6167660.1"/>
    </source>
</evidence>
<gene>
    <name evidence="2" type="ORF">PIB30_004880</name>
</gene>